<feature type="repeat" description="WD" evidence="3">
    <location>
        <begin position="329"/>
        <end position="352"/>
    </location>
</feature>
<dbReference type="CDD" id="cd00200">
    <property type="entry name" value="WD40"/>
    <property type="match status" value="1"/>
</dbReference>
<reference evidence="7" key="2">
    <citation type="submission" date="2015-01" db="EMBL/GenBank/DDBJ databases">
        <title>Evolutionary Origins and Diversification of the Mycorrhizal Mutualists.</title>
        <authorList>
            <consortium name="DOE Joint Genome Institute"/>
            <consortium name="Mycorrhizal Genomics Consortium"/>
            <person name="Kohler A."/>
            <person name="Kuo A."/>
            <person name="Nagy L.G."/>
            <person name="Floudas D."/>
            <person name="Copeland A."/>
            <person name="Barry K.W."/>
            <person name="Cichocki N."/>
            <person name="Veneault-Fourrey C."/>
            <person name="LaButti K."/>
            <person name="Lindquist E.A."/>
            <person name="Lipzen A."/>
            <person name="Lundell T."/>
            <person name="Morin E."/>
            <person name="Murat C."/>
            <person name="Riley R."/>
            <person name="Ohm R."/>
            <person name="Sun H."/>
            <person name="Tunlid A."/>
            <person name="Henrissat B."/>
            <person name="Grigoriev I.V."/>
            <person name="Hibbett D.S."/>
            <person name="Martin F."/>
        </authorList>
    </citation>
    <scope>NUCLEOTIDE SEQUENCE [LARGE SCALE GENOMIC DNA]</scope>
    <source>
        <strain evidence="7">MUT 4182</strain>
    </source>
</reference>
<evidence type="ECO:0000256" key="4">
    <source>
        <dbReference type="SAM" id="MobiDB-lite"/>
    </source>
</evidence>
<dbReference type="InterPro" id="IPR001810">
    <property type="entry name" value="F-box_dom"/>
</dbReference>
<dbReference type="PROSITE" id="PS50181">
    <property type="entry name" value="FBOX"/>
    <property type="match status" value="1"/>
</dbReference>
<keyword evidence="2" id="KW-0677">Repeat</keyword>
<dbReference type="PANTHER" id="PTHR19849">
    <property type="entry name" value="PHOSPHOLIPASE A-2-ACTIVATING PROTEIN"/>
    <property type="match status" value="1"/>
</dbReference>
<feature type="repeat" description="WD" evidence="3">
    <location>
        <begin position="520"/>
        <end position="559"/>
    </location>
</feature>
<dbReference type="InterPro" id="IPR020472">
    <property type="entry name" value="WD40_PAC1"/>
</dbReference>
<reference evidence="6 7" key="1">
    <citation type="submission" date="2014-04" db="EMBL/GenBank/DDBJ databases">
        <authorList>
            <consortium name="DOE Joint Genome Institute"/>
            <person name="Kuo A."/>
            <person name="Girlanda M."/>
            <person name="Perotto S."/>
            <person name="Kohler A."/>
            <person name="Nagy L.G."/>
            <person name="Floudas D."/>
            <person name="Copeland A."/>
            <person name="Barry K.W."/>
            <person name="Cichocki N."/>
            <person name="Veneault-Fourrey C."/>
            <person name="LaButti K."/>
            <person name="Lindquist E.A."/>
            <person name="Lipzen A."/>
            <person name="Lundell T."/>
            <person name="Morin E."/>
            <person name="Murat C."/>
            <person name="Sun H."/>
            <person name="Tunlid A."/>
            <person name="Henrissat B."/>
            <person name="Grigoriev I.V."/>
            <person name="Hibbett D.S."/>
            <person name="Martin F."/>
            <person name="Nordberg H.P."/>
            <person name="Cantor M.N."/>
            <person name="Hua S.X."/>
        </authorList>
    </citation>
    <scope>NUCLEOTIDE SEQUENCE [LARGE SCALE GENOMIC DNA]</scope>
    <source>
        <strain evidence="6 7">MUT 4182</strain>
    </source>
</reference>
<feature type="compositionally biased region" description="Low complexity" evidence="4">
    <location>
        <begin position="810"/>
        <end position="821"/>
    </location>
</feature>
<dbReference type="InterPro" id="IPR015943">
    <property type="entry name" value="WD40/YVTN_repeat-like_dom_sf"/>
</dbReference>
<proteinExistence type="predicted"/>
<dbReference type="InterPro" id="IPR036322">
    <property type="entry name" value="WD40_repeat_dom_sf"/>
</dbReference>
<feature type="compositionally biased region" description="Acidic residues" evidence="4">
    <location>
        <begin position="641"/>
        <end position="657"/>
    </location>
</feature>
<feature type="compositionally biased region" description="Acidic residues" evidence="4">
    <location>
        <begin position="672"/>
        <end position="696"/>
    </location>
</feature>
<dbReference type="SMART" id="SM00320">
    <property type="entry name" value="WD40"/>
    <property type="match status" value="7"/>
</dbReference>
<feature type="domain" description="F-box" evidence="5">
    <location>
        <begin position="131"/>
        <end position="178"/>
    </location>
</feature>
<organism evidence="6 7">
    <name type="scientific">Tulasnella calospora MUT 4182</name>
    <dbReference type="NCBI Taxonomy" id="1051891"/>
    <lineage>
        <taxon>Eukaryota</taxon>
        <taxon>Fungi</taxon>
        <taxon>Dikarya</taxon>
        <taxon>Basidiomycota</taxon>
        <taxon>Agaricomycotina</taxon>
        <taxon>Agaricomycetes</taxon>
        <taxon>Cantharellales</taxon>
        <taxon>Tulasnellaceae</taxon>
        <taxon>Tulasnella</taxon>
    </lineage>
</organism>
<dbReference type="Gene3D" id="1.20.1280.50">
    <property type="match status" value="1"/>
</dbReference>
<evidence type="ECO:0000256" key="2">
    <source>
        <dbReference type="ARBA" id="ARBA00022737"/>
    </source>
</evidence>
<feature type="region of interest" description="Disordered" evidence="4">
    <location>
        <begin position="1"/>
        <end position="77"/>
    </location>
</feature>
<feature type="compositionally biased region" description="Gly residues" evidence="4">
    <location>
        <begin position="718"/>
        <end position="727"/>
    </location>
</feature>
<dbReference type="InterPro" id="IPR019775">
    <property type="entry name" value="WD40_repeat_CS"/>
</dbReference>
<feature type="compositionally biased region" description="Polar residues" evidence="4">
    <location>
        <begin position="751"/>
        <end position="760"/>
    </location>
</feature>
<dbReference type="PANTHER" id="PTHR19849:SF1">
    <property type="entry name" value="F-BOX_WD REPEAT-CONTAINING PROTEIN 7"/>
    <property type="match status" value="1"/>
</dbReference>
<feature type="repeat" description="WD" evidence="3">
    <location>
        <begin position="560"/>
        <end position="598"/>
    </location>
</feature>
<feature type="compositionally biased region" description="Low complexity" evidence="4">
    <location>
        <begin position="777"/>
        <end position="795"/>
    </location>
</feature>
<evidence type="ECO:0000313" key="6">
    <source>
        <dbReference type="EMBL" id="KIO20448.1"/>
    </source>
</evidence>
<dbReference type="Pfam" id="PF12937">
    <property type="entry name" value="F-box-like"/>
    <property type="match status" value="1"/>
</dbReference>
<dbReference type="InterPro" id="IPR001680">
    <property type="entry name" value="WD40_rpt"/>
</dbReference>
<dbReference type="InterPro" id="IPR036047">
    <property type="entry name" value="F-box-like_dom_sf"/>
</dbReference>
<evidence type="ECO:0000256" key="3">
    <source>
        <dbReference type="PROSITE-ProRule" id="PRU00221"/>
    </source>
</evidence>
<dbReference type="Proteomes" id="UP000054248">
    <property type="component" value="Unassembled WGS sequence"/>
</dbReference>
<dbReference type="EMBL" id="KN823174">
    <property type="protein sequence ID" value="KIO20448.1"/>
    <property type="molecule type" value="Genomic_DNA"/>
</dbReference>
<protein>
    <recommendedName>
        <fullName evidence="5">F-box domain-containing protein</fullName>
    </recommendedName>
</protein>
<evidence type="ECO:0000256" key="1">
    <source>
        <dbReference type="ARBA" id="ARBA00022574"/>
    </source>
</evidence>
<dbReference type="SUPFAM" id="SSF50978">
    <property type="entry name" value="WD40 repeat-like"/>
    <property type="match status" value="1"/>
</dbReference>
<dbReference type="PROSITE" id="PS00678">
    <property type="entry name" value="WD_REPEATS_1"/>
    <property type="match status" value="2"/>
</dbReference>
<evidence type="ECO:0000313" key="7">
    <source>
        <dbReference type="Proteomes" id="UP000054248"/>
    </source>
</evidence>
<dbReference type="Pfam" id="PF00400">
    <property type="entry name" value="WD40"/>
    <property type="match status" value="6"/>
</dbReference>
<name>A0A0C3KG44_9AGAM</name>
<dbReference type="Gene3D" id="2.130.10.10">
    <property type="entry name" value="YVTN repeat-like/Quinoprotein amine dehydrogenase"/>
    <property type="match status" value="1"/>
</dbReference>
<dbReference type="PROSITE" id="PS50082">
    <property type="entry name" value="WD_REPEATS_2"/>
    <property type="match status" value="6"/>
</dbReference>
<feature type="repeat" description="WD" evidence="3">
    <location>
        <begin position="384"/>
        <end position="403"/>
    </location>
</feature>
<gene>
    <name evidence="6" type="ORF">M407DRAFT_81567</name>
</gene>
<dbReference type="GO" id="GO:0043130">
    <property type="term" value="F:ubiquitin binding"/>
    <property type="evidence" value="ECO:0007669"/>
    <property type="project" value="TreeGrafter"/>
</dbReference>
<dbReference type="PRINTS" id="PR00320">
    <property type="entry name" value="GPROTEINBRPT"/>
</dbReference>
<accession>A0A0C3KG44</accession>
<dbReference type="OrthoDB" id="190105at2759"/>
<dbReference type="SUPFAM" id="SSF81383">
    <property type="entry name" value="F-box domain"/>
    <property type="match status" value="1"/>
</dbReference>
<evidence type="ECO:0000259" key="5">
    <source>
        <dbReference type="PROSITE" id="PS50181"/>
    </source>
</evidence>
<dbReference type="SMART" id="SM00256">
    <property type="entry name" value="FBOX"/>
    <property type="match status" value="1"/>
</dbReference>
<dbReference type="GO" id="GO:0010992">
    <property type="term" value="P:ubiquitin recycling"/>
    <property type="evidence" value="ECO:0007669"/>
    <property type="project" value="TreeGrafter"/>
</dbReference>
<sequence>MRISGGDLQVHSRYTNAPPRKKARGTEQQQPQHHASRSAAGPPSPLPSPRASPSTPVMLASPSQSRSPPAPSPPFQPDMSLTALLSLPTLVSHFSSLPPQLQSHVLVSLLRHSSLPVLRTLHDIITPVLARDFLTLLPPELTAIILSYLPANTLFRSSRVCKAWRTIIDGHAQVWRDQMRRSGTWYGGPSENAYAERIWALRQKRFDQPAIQPSISLPHPYKLLFKSRHLALTRWQQNNGKRLTFAAHGVSVVTCLIFSRRRIISASDDHSINMYSPFTGQLVRSFPGHEGGVWALAVCSRRRKPPPSPILTPAHSPSAPRPKPYYHDMLVSGSTDRTVRIWDLQTGRNTHVFGGHTSTVRCLVIARPVWLDAEDGSDNKEKWPKHTMIVTGSRDNTLRVWRLPAPGDEEYRCFGAQTTEGDPSDEDTNENPYHVMALRGHDNAVRALAVHGRTIVSGSYDTTVRVWDLVTGDCKYVLTGHTQKVYSVVIDHLRKQTCSGSMDGTVRIWSLKDGAQLHVLSGHTSLVGLLSLSATTLVSAAADSTLRIWDPASGKLLHTLTGHTGAITCFQHDENKVLSGSDGTLKMWDTRDGTVTRDLLTGINGVWQVVFDRRFCIAASNRQDSTFLEVWDFAGDKGSNEEEEEVDELGGDDDDNNSETSDPYDELRLAEGDIEDSESDDDGAGDVFYDPDDSDFNMDSTSARSGTYNSPTPSHSTLGGGRKSIGGRGRRSVAPTSLDKMSLDSPAEPLTTISSSSHTGVPNYPLVWAAHHGAGPSSSSHTTTTTTTTTSTSTSAPGRLHDWTSFGIPSGSAPGSSSSRGGTTGGGSSSARTPTHGRSQGRRE</sequence>
<dbReference type="HOGENOM" id="CLU_000288_103_5_1"/>
<keyword evidence="7" id="KW-1185">Reference proteome</keyword>
<dbReference type="GO" id="GO:0005634">
    <property type="term" value="C:nucleus"/>
    <property type="evidence" value="ECO:0007669"/>
    <property type="project" value="TreeGrafter"/>
</dbReference>
<dbReference type="GO" id="GO:0005737">
    <property type="term" value="C:cytoplasm"/>
    <property type="evidence" value="ECO:0007669"/>
    <property type="project" value="TreeGrafter"/>
</dbReference>
<feature type="repeat" description="WD" evidence="3">
    <location>
        <begin position="478"/>
        <end position="519"/>
    </location>
</feature>
<feature type="compositionally biased region" description="Low complexity" evidence="4">
    <location>
        <begin position="51"/>
        <end position="67"/>
    </location>
</feature>
<dbReference type="PROSITE" id="PS50294">
    <property type="entry name" value="WD_REPEATS_REGION"/>
    <property type="match status" value="3"/>
</dbReference>
<dbReference type="AlphaFoldDB" id="A0A0C3KG44"/>
<dbReference type="STRING" id="1051891.A0A0C3KG44"/>
<feature type="compositionally biased region" description="Polar residues" evidence="4">
    <location>
        <begin position="697"/>
        <end position="717"/>
    </location>
</feature>
<feature type="repeat" description="WD" evidence="3">
    <location>
        <begin position="438"/>
        <end position="477"/>
    </location>
</feature>
<keyword evidence="1 3" id="KW-0853">WD repeat</keyword>
<dbReference type="GO" id="GO:0043161">
    <property type="term" value="P:proteasome-mediated ubiquitin-dependent protein catabolic process"/>
    <property type="evidence" value="ECO:0007669"/>
    <property type="project" value="TreeGrafter"/>
</dbReference>
<feature type="region of interest" description="Disordered" evidence="4">
    <location>
        <begin position="635"/>
        <end position="844"/>
    </location>
</feature>